<dbReference type="InterPro" id="IPR050315">
    <property type="entry name" value="FAD-oxidoreductase_2"/>
</dbReference>
<evidence type="ECO:0000313" key="6">
    <source>
        <dbReference type="EMBL" id="ASV84828.1"/>
    </source>
</evidence>
<dbReference type="OrthoDB" id="3178130at2"/>
<protein>
    <submittedName>
        <fullName evidence="6">Pyridine nucleotide-disulfide oxidoreductase family protein</fullName>
    </submittedName>
</protein>
<accession>A0A248UDR9</accession>
<dbReference type="Gene3D" id="3.50.50.60">
    <property type="entry name" value="FAD/NAD(P)-binding domain"/>
    <property type="match status" value="2"/>
</dbReference>
<proteinExistence type="predicted"/>
<reference evidence="6 7" key="1">
    <citation type="submission" date="2017-07" db="EMBL/GenBank/DDBJ databases">
        <title>Phylogenetic study on the rhizospheric bacterium Ochrobactrum sp. A44.</title>
        <authorList>
            <person name="Krzyzanowska D.M."/>
            <person name="Ossowicki A."/>
            <person name="Rajewska M."/>
            <person name="Maciag T."/>
            <person name="Kaczynski Z."/>
            <person name="Czerwicka M."/>
            <person name="Jafra S."/>
        </authorList>
    </citation>
    <scope>NUCLEOTIDE SEQUENCE [LARGE SCALE GENOMIC DNA]</scope>
    <source>
        <strain evidence="6 7">A44</strain>
    </source>
</reference>
<dbReference type="GO" id="GO:0008202">
    <property type="term" value="P:steroid metabolic process"/>
    <property type="evidence" value="ECO:0007669"/>
    <property type="project" value="UniProtKB-ARBA"/>
</dbReference>
<dbReference type="InterPro" id="IPR003953">
    <property type="entry name" value="FAD-dep_OxRdtase_2_FAD-bd"/>
</dbReference>
<evidence type="ECO:0000256" key="2">
    <source>
        <dbReference type="ARBA" id="ARBA00022630"/>
    </source>
</evidence>
<dbReference type="Pfam" id="PF00890">
    <property type="entry name" value="FAD_binding_2"/>
    <property type="match status" value="1"/>
</dbReference>
<sequence>MIEGDEHTYDVVVAGSGAAGLTAAITAAERGYSVLVLESTDRWGGTSAISGGGVWIPNNSFGKAKGLKDSREEALTYLKAIVGDHGAATSPARLEAYVDHGPEMVDYLARLGLKWVAIGTYPDYHPEKPGGKIGRTLETAIANGKELGPWLKSMRQPDRAPPIEFATTLAPAMLMATSSLKGLLTGAYVMMFNTFWRLTGRVPLSRGKSLVAGLWQIATKHGVEMWLNAPYDEIIFDGDRASGLVVLRDGKKVVVKAREAVVLATGGFSRNEPLRRQFHNLGERYSMAPEGIDGKAIEDGFKIGADMAMLDIAWWMPTVLDENDGRDMLAIERGMPHSIMVNEEGRRFINEAADYMTVGGVLAEMNREREVPVWLLADARFRKKYLFANFPGGVTPQRLIDSGYFIKADTIEELAGKCGLNADVLKQEISRFNSNVDANDDRDFRRGASAFDRYYGDPRMTNPNLGKIEKAPFWAVRVYPGDIGTKGGVVTNEIGRVLRNGAPIEGLFASGNATASMMGESYGGAGATIGPAMVFSYLAMKSLPVSGTVSFSIEKELRIDAGKLASARKGNGTD</sequence>
<comment type="cofactor">
    <cofactor evidence="1">
        <name>FAD</name>
        <dbReference type="ChEBI" id="CHEBI:57692"/>
    </cofactor>
</comment>
<dbReference type="InterPro" id="IPR036188">
    <property type="entry name" value="FAD/NAD-bd_sf"/>
</dbReference>
<dbReference type="SUPFAM" id="SSF51905">
    <property type="entry name" value="FAD/NAD(P)-binding domain"/>
    <property type="match status" value="1"/>
</dbReference>
<organism evidence="6 7">
    <name type="scientific">Ochrobactrum quorumnocens</name>
    <dbReference type="NCBI Taxonomy" id="271865"/>
    <lineage>
        <taxon>Bacteria</taxon>
        <taxon>Pseudomonadati</taxon>
        <taxon>Pseudomonadota</taxon>
        <taxon>Alphaproteobacteria</taxon>
        <taxon>Hyphomicrobiales</taxon>
        <taxon>Brucellaceae</taxon>
        <taxon>Brucella/Ochrobactrum group</taxon>
        <taxon>Ochrobactrum</taxon>
    </lineage>
</organism>
<keyword evidence="4" id="KW-0560">Oxidoreductase</keyword>
<evidence type="ECO:0000256" key="1">
    <source>
        <dbReference type="ARBA" id="ARBA00001974"/>
    </source>
</evidence>
<name>A0A248UDR9_9HYPH</name>
<dbReference type="InterPro" id="IPR027477">
    <property type="entry name" value="Succ_DH/fumarate_Rdtase_cat_sf"/>
</dbReference>
<dbReference type="AlphaFoldDB" id="A0A248UDR9"/>
<dbReference type="SUPFAM" id="SSF56425">
    <property type="entry name" value="Succinate dehydrogenase/fumarate reductase flavoprotein, catalytic domain"/>
    <property type="match status" value="1"/>
</dbReference>
<keyword evidence="3" id="KW-0274">FAD</keyword>
<feature type="domain" description="FAD-dependent oxidoreductase 2 FAD-binding" evidence="5">
    <location>
        <begin position="10"/>
        <end position="528"/>
    </location>
</feature>
<evidence type="ECO:0000259" key="5">
    <source>
        <dbReference type="Pfam" id="PF00890"/>
    </source>
</evidence>
<dbReference type="EMBL" id="CP022603">
    <property type="protein sequence ID" value="ASV84828.1"/>
    <property type="molecule type" value="Genomic_DNA"/>
</dbReference>
<dbReference type="GO" id="GO:0016491">
    <property type="term" value="F:oxidoreductase activity"/>
    <property type="evidence" value="ECO:0007669"/>
    <property type="project" value="UniProtKB-KW"/>
</dbReference>
<evidence type="ECO:0000256" key="4">
    <source>
        <dbReference type="ARBA" id="ARBA00023002"/>
    </source>
</evidence>
<evidence type="ECO:0000313" key="7">
    <source>
        <dbReference type="Proteomes" id="UP000215256"/>
    </source>
</evidence>
<keyword evidence="2" id="KW-0285">Flavoprotein</keyword>
<dbReference type="Proteomes" id="UP000215256">
    <property type="component" value="Chromosome 2"/>
</dbReference>
<dbReference type="KEGG" id="och:CES85_5632"/>
<dbReference type="PANTHER" id="PTHR43400">
    <property type="entry name" value="FUMARATE REDUCTASE"/>
    <property type="match status" value="1"/>
</dbReference>
<dbReference type="PANTHER" id="PTHR43400:SF10">
    <property type="entry name" value="3-OXOSTEROID 1-DEHYDROGENASE"/>
    <property type="match status" value="1"/>
</dbReference>
<dbReference type="RefSeq" id="WP_095445469.1">
    <property type="nucleotide sequence ID" value="NZ_CP022603.1"/>
</dbReference>
<evidence type="ECO:0000256" key="3">
    <source>
        <dbReference type="ARBA" id="ARBA00022827"/>
    </source>
</evidence>
<gene>
    <name evidence="6" type="ORF">CES85_5632</name>
</gene>